<feature type="compositionally biased region" description="Basic and acidic residues" evidence="1">
    <location>
        <begin position="107"/>
        <end position="119"/>
    </location>
</feature>
<comment type="caution">
    <text evidence="3">The sequence shown here is derived from an EMBL/GenBank/DDBJ whole genome shotgun (WGS) entry which is preliminary data.</text>
</comment>
<evidence type="ECO:0000256" key="2">
    <source>
        <dbReference type="SAM" id="SignalP"/>
    </source>
</evidence>
<dbReference type="AlphaFoldDB" id="A0A4Z0C0T1"/>
<evidence type="ECO:0000256" key="1">
    <source>
        <dbReference type="SAM" id="MobiDB-lite"/>
    </source>
</evidence>
<dbReference type="EMBL" id="SMLK01000002">
    <property type="protein sequence ID" value="TFZ04138.1"/>
    <property type="molecule type" value="Genomic_DNA"/>
</dbReference>
<reference evidence="3 4" key="1">
    <citation type="submission" date="2019-03" db="EMBL/GenBank/DDBJ databases">
        <title>Ramlibacter sp. 18x22-1, whole genome shotgun sequence.</title>
        <authorList>
            <person name="Zhang X."/>
            <person name="Feng G."/>
            <person name="Zhu H."/>
        </authorList>
    </citation>
    <scope>NUCLEOTIDE SEQUENCE [LARGE SCALE GENOMIC DNA]</scope>
    <source>
        <strain evidence="3 4">18x22-1</strain>
    </source>
</reference>
<protein>
    <submittedName>
        <fullName evidence="3">L,D-transpeptidase</fullName>
    </submittedName>
</protein>
<evidence type="ECO:0000313" key="4">
    <source>
        <dbReference type="Proteomes" id="UP000297839"/>
    </source>
</evidence>
<dbReference type="Proteomes" id="UP000297839">
    <property type="component" value="Unassembled WGS sequence"/>
</dbReference>
<accession>A0A4Z0C0T1</accession>
<gene>
    <name evidence="3" type="ORF">EZ216_10945</name>
</gene>
<name>A0A4Z0C0T1_9BURK</name>
<keyword evidence="2" id="KW-0732">Signal</keyword>
<keyword evidence="4" id="KW-1185">Reference proteome</keyword>
<dbReference type="OrthoDB" id="7202732at2"/>
<feature type="chain" id="PRO_5021396995" evidence="2">
    <location>
        <begin position="23"/>
        <end position="217"/>
    </location>
</feature>
<sequence length="217" mass="23223">MRWKVRTAALCAAWAVVCSAAAAGRLDPAMERQDASGDAQMVARWIADSGDTEGKPYLIVDKKAARVFVFDGQGRLAASAPVLLGSARGDHSVPGVGEHAQQGVVPEEERTTPAGRFETHPGRNLDGESIVWFDYEAALAIHRVRPGRSQATRKARLASGTPDERRVSAGCVVVPVAFFLDVIEPLFGRSKGVVYVLPETQGARELFTQIDAQAGAE</sequence>
<organism evidence="3 4">
    <name type="scientific">Ramlibacter humi</name>
    <dbReference type="NCBI Taxonomy" id="2530451"/>
    <lineage>
        <taxon>Bacteria</taxon>
        <taxon>Pseudomonadati</taxon>
        <taxon>Pseudomonadota</taxon>
        <taxon>Betaproteobacteria</taxon>
        <taxon>Burkholderiales</taxon>
        <taxon>Comamonadaceae</taxon>
        <taxon>Ramlibacter</taxon>
    </lineage>
</organism>
<feature type="region of interest" description="Disordered" evidence="1">
    <location>
        <begin position="94"/>
        <end position="119"/>
    </location>
</feature>
<dbReference type="InterPro" id="IPR005490">
    <property type="entry name" value="LD_TPept_cat_dom"/>
</dbReference>
<dbReference type="GO" id="GO:0016740">
    <property type="term" value="F:transferase activity"/>
    <property type="evidence" value="ECO:0007669"/>
    <property type="project" value="InterPro"/>
</dbReference>
<feature type="signal peptide" evidence="2">
    <location>
        <begin position="1"/>
        <end position="22"/>
    </location>
</feature>
<dbReference type="RefSeq" id="WP_135249763.1">
    <property type="nucleotide sequence ID" value="NZ_SMLK01000002.1"/>
</dbReference>
<dbReference type="CDD" id="cd16913">
    <property type="entry name" value="YkuD_like"/>
    <property type="match status" value="1"/>
</dbReference>
<proteinExistence type="predicted"/>
<evidence type="ECO:0000313" key="3">
    <source>
        <dbReference type="EMBL" id="TFZ04138.1"/>
    </source>
</evidence>